<reference evidence="2 3" key="1">
    <citation type="submission" date="2022-07" db="EMBL/GenBank/DDBJ databases">
        <title>Mucilaginibacter sp. JC4.</title>
        <authorList>
            <person name="Le V."/>
            <person name="Ko S.-R."/>
            <person name="Ahn C.-Y."/>
            <person name="Oh H.-M."/>
        </authorList>
    </citation>
    <scope>NUCLEOTIDE SEQUENCE [LARGE SCALE GENOMIC DNA]</scope>
    <source>
        <strain evidence="2 3">JC4</strain>
    </source>
</reference>
<feature type="transmembrane region" description="Helical" evidence="1">
    <location>
        <begin position="27"/>
        <end position="46"/>
    </location>
</feature>
<name>A0ABT1T5V9_9SPHI</name>
<evidence type="ECO:0000313" key="3">
    <source>
        <dbReference type="Proteomes" id="UP001204376"/>
    </source>
</evidence>
<organism evidence="2 3">
    <name type="scientific">Mucilaginibacter aquariorum</name>
    <dbReference type="NCBI Taxonomy" id="2967225"/>
    <lineage>
        <taxon>Bacteria</taxon>
        <taxon>Pseudomonadati</taxon>
        <taxon>Bacteroidota</taxon>
        <taxon>Sphingobacteriia</taxon>
        <taxon>Sphingobacteriales</taxon>
        <taxon>Sphingobacteriaceae</taxon>
        <taxon>Mucilaginibacter</taxon>
    </lineage>
</organism>
<protein>
    <submittedName>
        <fullName evidence="2">Uncharacterized protein</fullName>
    </submittedName>
</protein>
<keyword evidence="1" id="KW-0472">Membrane</keyword>
<evidence type="ECO:0000256" key="1">
    <source>
        <dbReference type="SAM" id="Phobius"/>
    </source>
</evidence>
<keyword evidence="1" id="KW-0812">Transmembrane</keyword>
<evidence type="ECO:0000313" key="2">
    <source>
        <dbReference type="EMBL" id="MCQ6959979.1"/>
    </source>
</evidence>
<proteinExistence type="predicted"/>
<dbReference type="Proteomes" id="UP001204376">
    <property type="component" value="Unassembled WGS sequence"/>
</dbReference>
<keyword evidence="1" id="KW-1133">Transmembrane helix</keyword>
<gene>
    <name evidence="2" type="ORF">NPE20_18515</name>
</gene>
<comment type="caution">
    <text evidence="2">The sequence shown here is derived from an EMBL/GenBank/DDBJ whole genome shotgun (WGS) entry which is preliminary data.</text>
</comment>
<sequence>MKHLFAAIQFAMQSSLTDPSLSLRMTGLFGVFAAAGLAQHISWYILA</sequence>
<keyword evidence="3" id="KW-1185">Reference proteome</keyword>
<dbReference type="EMBL" id="JANHOH010000005">
    <property type="protein sequence ID" value="MCQ6959979.1"/>
    <property type="molecule type" value="Genomic_DNA"/>
</dbReference>
<accession>A0ABT1T5V9</accession>